<evidence type="ECO:0000256" key="1">
    <source>
        <dbReference type="SAM" id="Phobius"/>
    </source>
</evidence>
<dbReference type="Proteomes" id="UP000239322">
    <property type="component" value="Unassembled WGS sequence"/>
</dbReference>
<protein>
    <recommendedName>
        <fullName evidence="2">Transglycosylase SLT domain-containing protein</fullName>
    </recommendedName>
</protein>
<feature type="transmembrane region" description="Helical" evidence="1">
    <location>
        <begin position="332"/>
        <end position="356"/>
    </location>
</feature>
<dbReference type="InterPro" id="IPR016024">
    <property type="entry name" value="ARM-type_fold"/>
</dbReference>
<dbReference type="EMBL" id="PVLV01000121">
    <property type="protein sequence ID" value="PRH79409.1"/>
    <property type="molecule type" value="Genomic_DNA"/>
</dbReference>
<feature type="transmembrane region" description="Helical" evidence="1">
    <location>
        <begin position="522"/>
        <end position="542"/>
    </location>
</feature>
<evidence type="ECO:0000313" key="3">
    <source>
        <dbReference type="EMBL" id="PRH79409.1"/>
    </source>
</evidence>
<reference evidence="3 4" key="1">
    <citation type="submission" date="2018-03" db="EMBL/GenBank/DDBJ databases">
        <title>Novel Streptomyces sp. from soil.</title>
        <authorList>
            <person name="Tan G.Y.A."/>
            <person name="Lee Z.Y."/>
        </authorList>
    </citation>
    <scope>NUCLEOTIDE SEQUENCE [LARGE SCALE GENOMIC DNA]</scope>
    <source>
        <strain evidence="3 4">ST5x</strain>
    </source>
</reference>
<feature type="transmembrane region" description="Helical" evidence="1">
    <location>
        <begin position="609"/>
        <end position="630"/>
    </location>
</feature>
<dbReference type="CDD" id="cd13402">
    <property type="entry name" value="LT_TF-like"/>
    <property type="match status" value="1"/>
</dbReference>
<dbReference type="RefSeq" id="WP_105868525.1">
    <property type="nucleotide sequence ID" value="NZ_PVLV01000121.1"/>
</dbReference>
<feature type="transmembrane region" description="Helical" evidence="1">
    <location>
        <begin position="650"/>
        <end position="674"/>
    </location>
</feature>
<feature type="transmembrane region" description="Helical" evidence="1">
    <location>
        <begin position="77"/>
        <end position="98"/>
    </location>
</feature>
<feature type="transmembrane region" description="Helical" evidence="1">
    <location>
        <begin position="362"/>
        <end position="389"/>
    </location>
</feature>
<dbReference type="OrthoDB" id="3765294at2"/>
<name>A0A2S9PYC0_9ACTN</name>
<feature type="transmembrane region" description="Helical" evidence="1">
    <location>
        <begin position="549"/>
        <end position="568"/>
    </location>
</feature>
<feature type="transmembrane region" description="Helical" evidence="1">
    <location>
        <begin position="53"/>
        <end position="71"/>
    </location>
</feature>
<feature type="transmembrane region" description="Helical" evidence="1">
    <location>
        <begin position="401"/>
        <end position="426"/>
    </location>
</feature>
<keyword evidence="1" id="KW-0472">Membrane</keyword>
<keyword evidence="4" id="KW-1185">Reference proteome</keyword>
<dbReference type="PANTHER" id="PTHR47538">
    <property type="entry name" value="PERILIPIN 4"/>
    <property type="match status" value="1"/>
</dbReference>
<organism evidence="3 4">
    <name type="scientific">Streptomyces solincola</name>
    <dbReference type="NCBI Taxonomy" id="2100817"/>
    <lineage>
        <taxon>Bacteria</taxon>
        <taxon>Bacillati</taxon>
        <taxon>Actinomycetota</taxon>
        <taxon>Actinomycetes</taxon>
        <taxon>Kitasatosporales</taxon>
        <taxon>Streptomycetaceae</taxon>
        <taxon>Streptomyces</taxon>
    </lineage>
</organism>
<proteinExistence type="predicted"/>
<gene>
    <name evidence="3" type="ORF">C6N75_10015</name>
</gene>
<feature type="domain" description="Transglycosylase SLT" evidence="2">
    <location>
        <begin position="1452"/>
        <end position="1518"/>
    </location>
</feature>
<evidence type="ECO:0000259" key="2">
    <source>
        <dbReference type="Pfam" id="PF01464"/>
    </source>
</evidence>
<dbReference type="Gene3D" id="1.10.530.10">
    <property type="match status" value="1"/>
</dbReference>
<feature type="transmembrane region" description="Helical" evidence="1">
    <location>
        <begin position="574"/>
        <end position="597"/>
    </location>
</feature>
<keyword evidence="1" id="KW-1133">Transmembrane helix</keyword>
<dbReference type="Gene3D" id="1.20.120.20">
    <property type="entry name" value="Apolipoprotein"/>
    <property type="match status" value="4"/>
</dbReference>
<evidence type="ECO:0000313" key="4">
    <source>
        <dbReference type="Proteomes" id="UP000239322"/>
    </source>
</evidence>
<feature type="transmembrane region" description="Helical" evidence="1">
    <location>
        <begin position="681"/>
        <end position="704"/>
    </location>
</feature>
<dbReference type="InterPro" id="IPR023346">
    <property type="entry name" value="Lysozyme-like_dom_sf"/>
</dbReference>
<dbReference type="Pfam" id="PF01464">
    <property type="entry name" value="SLT"/>
    <property type="match status" value="1"/>
</dbReference>
<dbReference type="InterPro" id="IPR008258">
    <property type="entry name" value="Transglycosylase_SLT_dom_1"/>
</dbReference>
<dbReference type="SUPFAM" id="SSF53955">
    <property type="entry name" value="Lysozyme-like"/>
    <property type="match status" value="1"/>
</dbReference>
<sequence>MATVTSLGFSIFSRYDGNGVSQARRDIAGFRNELVAADRSIVSATRRFQGLQVAAVAIAPALLPVATVAAANAGALAAMGVSAGTALGVFGAAMGGAIKNTLSLRDSVQQLKANLDQQRATLATLEPGTEAYAKQLLKVLQAQQEYDAALRRMTPAQRAFLQSLDALTASWQRFISQTQNQSLGVATTVLAAMAVAVGKLKPLFDAVVPSMQGVANAIAAWLKGDGFERFIQVVMTQGVPSLNALIAAGRSMATVLGEAFRAFAPLGTELANSLARGAAELAKWSTEGGFIRFIREARAQTPAVREMLDALWAAFKNILAAMQQLAPVSMTLITVLAQIVAAIPPGVIAAIAQAFVAWRVAILGMMVIQGVAALFTAFVHVLSLLRGAVMVAITVWRAFNLAFIATPIGAVITAIVALVAAFVILWNKCEWFREFWINWWNNIKQEASTAWQWIQMAWNAVGSAMVTAWQAVSGALVTAWNATWSGISTAVQAIWTGLTTAWNAVVNGFQVVWSAVGGALSAAWSAVWGAIQVAATAVWNALQTGWQVFVGTLQTIWSAVGGALSAAWSAVWNAISVAATAIWSALQAAWSAFITGLQTIWSTVSGALSAAWSAVWNAISAAAMAVWNALQTAWSAFITGLQTIWSTVSGALSATWSAVWNAISAAATTIWSALQAAWSAFVSALQTVFSAVSGALSAAWSAFWSGVQSAAQTVWSALQAAWQAFLSALQSAYQTISSALSAAWSAFWSGLQTAAQAVWSAIQTAWSAVLTAMQTAWSAFSSALTAAWNAFWTAVRTAAQAVWTALQTAWSAFLTAIQTAYTTFSAALTAAWNLFWNAIRTAAQTIWTALQTAWTAFLNLLRTAYNTWSAALTAAWNAFWTALRAAAQAIWNALSASWQALLNLLRNTYNTWSAALRAAWQAFWTAVRTAAQTIWNAMSASWQALLTALRNAWNTFSSAIRTAWNATWNALRDIARTIWNQIGGIIERAINGVIGIVNALIKGFNNVTSFLSIDVKIGEIGTVNFPTLATGGIVTFAYGGMTGKPCPEMQGYAAGGPVNLRKGGTLRGYAPGKDTVPAILSKGEGVLTPEAVRGLGGPGFVNGANRKFAGHRGAGRGAPSLDKFGVPHFAVGGMTSAALARAGVPMGLISQGEYSHGSLSAGTHAGGGAVDISSTSPAMLARLHAAGFAAWIRGPEHGMSPHIHAVLMNHPELSGPARAQVASFRAGGSGLGSGGGGAGGGGGIPSFLQSILSKAGEILSRVAQGLPLGSLLDGLSGLFGGGGGGGGSEEKEDGGGLFGSGIGPDFGPDITPGKDLADAASKVIGGAAKVAGGVAGALLPDLGSIGKMLLGLIPDDAFEFAFKWVKDRLSGWGNPAGNFGKILIAMGEKVIKGAIDFLIGKNKEAEASAMAQFASFSVAGAQSVQSWAPLARQAMVMGGLDPSQLPAFLQRMQIESTGNPNAINNWDINARNGIPSQGLMQIIPPNFQKYHVPGTSNNILDPLANMAAAAAYIKDRYGGRVPTGKAYALGTPGALPGPALVGENGPEIVNMRGGDTVTPAKDTAQILSNAAAPALPPVPATGMPQTTPLQSPIIDQLKAAPEGEGWFGDIIAAAQHMLATAQTAWNGTVQAGVTATPAITTTTDLVGKKVGADIPAKLDLMAGSSQANWSAMNASALTNWNAMLATVFTPAEQHQGTTMPLTATQMNTASNLAWTNMNAQSAAQWVLMRDSTFTEAELHQGTTMPTMATTMQTASDTAWTTMNATSAEQWTGIRDGQVVPFETHMQTTMPEAATAMNEAVGAAFTAMVETIVAQLDTAIAKIEEFIAATEAAIAAAEALAAAQAAAASSGAGGSLGAANGSAAAALSAAGISSGMIVQGPYSNSVAASAGTHSGGGVYDIAGGPELLPALHAAGFAAWYRDWPGNQHIHAVYSGASDLSPQAQWQLDDFRRGGDGLGIPGGLASGTSGASRGWSWIGERGPELMKLRGGERIKSNKWARRYTAGAQRGTARLLDSFRPADFASRFMDSVDVSVCRTERSDSRPIPVVRSDGGETTITIPITVQGNLDHEAVREIENEVIPKLRSLMQQGVGKGR</sequence>
<dbReference type="PANTHER" id="PTHR47538:SF1">
    <property type="entry name" value="PERILIPIN-4"/>
    <property type="match status" value="1"/>
</dbReference>
<keyword evidence="1" id="KW-0812">Transmembrane</keyword>
<accession>A0A2S9PYC0</accession>
<dbReference type="SUPFAM" id="SSF48371">
    <property type="entry name" value="ARM repeat"/>
    <property type="match status" value="1"/>
</dbReference>
<comment type="caution">
    <text evidence="3">The sequence shown here is derived from an EMBL/GenBank/DDBJ whole genome shotgun (WGS) entry which is preliminary data.</text>
</comment>
<dbReference type="GO" id="GO:0005886">
    <property type="term" value="C:plasma membrane"/>
    <property type="evidence" value="ECO:0007669"/>
    <property type="project" value="TreeGrafter"/>
</dbReference>